<dbReference type="OMA" id="TKKVNWD"/>
<dbReference type="InterPro" id="IPR013169">
    <property type="entry name" value="mRNA_splic_Cwf18-like"/>
</dbReference>
<dbReference type="Pfam" id="PF08315">
    <property type="entry name" value="cwf18"/>
    <property type="match status" value="1"/>
</dbReference>
<dbReference type="OrthoDB" id="10261348at2759"/>
<dbReference type="Proteomes" id="UP000266841">
    <property type="component" value="Unassembled WGS sequence"/>
</dbReference>
<accession>K0SFU0</accession>
<dbReference type="PANTHER" id="PTHR31551">
    <property type="entry name" value="PRE-MRNA-SPLICING FACTOR CWF18"/>
    <property type="match status" value="1"/>
</dbReference>
<dbReference type="PANTHER" id="PTHR31551:SF1">
    <property type="entry name" value="COILED-COIL DOMAIN-CONTAINING PROTEIN 12"/>
    <property type="match status" value="1"/>
</dbReference>
<proteinExistence type="predicted"/>
<keyword evidence="3" id="KW-1185">Reference proteome</keyword>
<dbReference type="AlphaFoldDB" id="K0SFU0"/>
<protein>
    <recommendedName>
        <fullName evidence="4">Cwf18 pre-mRNA splicing factor</fullName>
    </recommendedName>
</protein>
<reference evidence="2 3" key="1">
    <citation type="journal article" date="2012" name="Genome Biol.">
        <title>Genome and low-iron response of an oceanic diatom adapted to chronic iron limitation.</title>
        <authorList>
            <person name="Lommer M."/>
            <person name="Specht M."/>
            <person name="Roy A.S."/>
            <person name="Kraemer L."/>
            <person name="Andreson R."/>
            <person name="Gutowska M.A."/>
            <person name="Wolf J."/>
            <person name="Bergner S.V."/>
            <person name="Schilhabel M.B."/>
            <person name="Klostermeier U.C."/>
            <person name="Beiko R.G."/>
            <person name="Rosenstiel P."/>
            <person name="Hippler M."/>
            <person name="Laroche J."/>
        </authorList>
    </citation>
    <scope>NUCLEOTIDE SEQUENCE [LARGE SCALE GENOMIC DNA]</scope>
    <source>
        <strain evidence="2 3">CCMP1005</strain>
    </source>
</reference>
<feature type="compositionally biased region" description="Basic and acidic residues" evidence="1">
    <location>
        <begin position="15"/>
        <end position="30"/>
    </location>
</feature>
<evidence type="ECO:0000256" key="1">
    <source>
        <dbReference type="SAM" id="MobiDB-lite"/>
    </source>
</evidence>
<evidence type="ECO:0000313" key="3">
    <source>
        <dbReference type="Proteomes" id="UP000266841"/>
    </source>
</evidence>
<evidence type="ECO:0000313" key="2">
    <source>
        <dbReference type="EMBL" id="EJK63884.1"/>
    </source>
</evidence>
<name>K0SFU0_THAOC</name>
<organism evidence="2 3">
    <name type="scientific">Thalassiosira oceanica</name>
    <name type="common">Marine diatom</name>
    <dbReference type="NCBI Taxonomy" id="159749"/>
    <lineage>
        <taxon>Eukaryota</taxon>
        <taxon>Sar</taxon>
        <taxon>Stramenopiles</taxon>
        <taxon>Ochrophyta</taxon>
        <taxon>Bacillariophyta</taxon>
        <taxon>Coscinodiscophyceae</taxon>
        <taxon>Thalassiosirophycidae</taxon>
        <taxon>Thalassiosirales</taxon>
        <taxon>Thalassiosiraceae</taxon>
        <taxon>Thalassiosira</taxon>
    </lineage>
</organism>
<evidence type="ECO:0008006" key="4">
    <source>
        <dbReference type="Google" id="ProtNLM"/>
    </source>
</evidence>
<dbReference type="GO" id="GO:0005684">
    <property type="term" value="C:U2-type spliceosomal complex"/>
    <property type="evidence" value="ECO:0007669"/>
    <property type="project" value="TreeGrafter"/>
</dbReference>
<gene>
    <name evidence="2" type="ORF">THAOC_15433</name>
</gene>
<feature type="region of interest" description="Disordered" evidence="1">
    <location>
        <begin position="1"/>
        <end position="30"/>
    </location>
</feature>
<dbReference type="GO" id="GO:0071014">
    <property type="term" value="C:post-mRNA release spliceosomal complex"/>
    <property type="evidence" value="ECO:0007669"/>
    <property type="project" value="TreeGrafter"/>
</dbReference>
<sequence length="141" mass="16035">MDRKARLAALAAKAGRRDKNDDSISDEEDRKKTLTFRNYVPKDSSLDALTVQQPAKRPRTTVEEPKSALELALQEETKATEDSLGQSNNWSSVTHVTTKKVNWDLKRDTQAKMDKLERRTQRAIVDLLRERLEREAAGGLD</sequence>
<dbReference type="EMBL" id="AGNL01017916">
    <property type="protein sequence ID" value="EJK63884.1"/>
    <property type="molecule type" value="Genomic_DNA"/>
</dbReference>
<comment type="caution">
    <text evidence="2">The sequence shown here is derived from an EMBL/GenBank/DDBJ whole genome shotgun (WGS) entry which is preliminary data.</text>
</comment>
<dbReference type="eggNOG" id="KOG3407">
    <property type="taxonomic scope" value="Eukaryota"/>
</dbReference>